<reference evidence="4 5" key="1">
    <citation type="submission" date="2020-09" db="EMBL/GenBank/DDBJ databases">
        <title>Investigation of environmental microbe.</title>
        <authorList>
            <person name="Ou Y."/>
            <person name="Kang Q."/>
        </authorList>
    </citation>
    <scope>NUCLEOTIDE SEQUENCE [LARGE SCALE GENOMIC DNA]</scope>
    <source>
        <strain evidence="4 5">KJZ-9</strain>
    </source>
</reference>
<feature type="region of interest" description="Disordered" evidence="1">
    <location>
        <begin position="491"/>
        <end position="612"/>
    </location>
</feature>
<feature type="compositionally biased region" description="Low complexity" evidence="1">
    <location>
        <begin position="30"/>
        <end position="132"/>
    </location>
</feature>
<protein>
    <recommendedName>
        <fullName evidence="6">Ig-like domain-containing protein</fullName>
    </recommendedName>
</protein>
<dbReference type="InterPro" id="IPR006311">
    <property type="entry name" value="TAT_signal"/>
</dbReference>
<accession>A0A7H2BJJ7</accession>
<organism evidence="4 5">
    <name type="scientific">Rothia amarae</name>
    <dbReference type="NCBI Taxonomy" id="169480"/>
    <lineage>
        <taxon>Bacteria</taxon>
        <taxon>Bacillati</taxon>
        <taxon>Actinomycetota</taxon>
        <taxon>Actinomycetes</taxon>
        <taxon>Micrococcales</taxon>
        <taxon>Micrococcaceae</taxon>
        <taxon>Rothia</taxon>
    </lineage>
</organism>
<proteinExistence type="predicted"/>
<evidence type="ECO:0000256" key="2">
    <source>
        <dbReference type="SAM" id="Phobius"/>
    </source>
</evidence>
<keyword evidence="2" id="KW-0472">Membrane</keyword>
<sequence length="713" mass="72912">MTSHSRPRFVINTGTASLALLLAVGAPSAMAAPSTSASPSASTSASPNASASETAQPSPTPANAAATTATSSTTASEAPTPSPAAVPSSPTPTSTLEKASKAPASSAAAASPSSSTTPASPSATPTVSSSTPQQNKTSAPVVPRNSPTPSPTAVSPVQLVAATAARPGQTYQGEISGIPEKQHIAVSLISPNGAKEDALPCTVDGQTPSVTFKCEIPQNQKNGKYALHIAFLDEQNKPVQNNGQPVIDTSHTVYIADVDKDYNPQILAQYPVTAAGYVMPIAGGGYEPNSTVTISALNETGQKIPGVTFTPWVDNGTPSTDDLSGAQDTLTVQTDATGAFKAYVITSPYMSSASVKITAEDAKNKISVADTLGILGESAAELSTSVDSIVAGDNQTVSISGTKFAPSYANYPVTLQLVQDGKVITDEPIELSGPSGDNLWSSFDAVALTDTASLEAGSYTLQAVVPNDSNVPAEFRGRLLAQKVFTVTAPVLTPPTTSTPTDPVTPQPSPVETTSAPVPEPTSSPVSDQPVPTASAQPTADTPAETSEPAQPSPTASASAAKPVETAEPAPENSSEPAVLERSNTPVVKTVPLIKQEKKPEATESALDQNPTWIQASSIKAEDPRVQKEPNQQLKSSVLNAQGSKNAEGRFDPTNGSSLPGATDAANNASAVVNLNKSLPWWPILLLLVVALIIGTLTGMFISRTAKNQDGES</sequence>
<feature type="compositionally biased region" description="Polar residues" evidence="1">
    <location>
        <begin position="512"/>
        <end position="540"/>
    </location>
</feature>
<feature type="compositionally biased region" description="Low complexity" evidence="1">
    <location>
        <begin position="491"/>
        <end position="502"/>
    </location>
</feature>
<dbReference type="RefSeq" id="WP_190617448.1">
    <property type="nucleotide sequence ID" value="NZ_CP061538.1"/>
</dbReference>
<feature type="transmembrane region" description="Helical" evidence="2">
    <location>
        <begin position="681"/>
        <end position="702"/>
    </location>
</feature>
<dbReference type="AlphaFoldDB" id="A0A7H2BJJ7"/>
<name>A0A7H2BJJ7_9MICC</name>
<feature type="chain" id="PRO_5028836986" description="Ig-like domain-containing protein" evidence="3">
    <location>
        <begin position="32"/>
        <end position="713"/>
    </location>
</feature>
<evidence type="ECO:0008006" key="6">
    <source>
        <dbReference type="Google" id="ProtNLM"/>
    </source>
</evidence>
<keyword evidence="2" id="KW-0812">Transmembrane</keyword>
<feature type="compositionally biased region" description="Polar residues" evidence="1">
    <location>
        <begin position="572"/>
        <end position="587"/>
    </location>
</feature>
<dbReference type="KEGG" id="rama:IDM48_10920"/>
<evidence type="ECO:0000313" key="4">
    <source>
        <dbReference type="EMBL" id="QNV39843.1"/>
    </source>
</evidence>
<keyword evidence="2" id="KW-1133">Transmembrane helix</keyword>
<dbReference type="Proteomes" id="UP000516421">
    <property type="component" value="Chromosome"/>
</dbReference>
<keyword evidence="3" id="KW-0732">Signal</keyword>
<keyword evidence="5" id="KW-1185">Reference proteome</keyword>
<feature type="compositionally biased region" description="Low complexity" evidence="1">
    <location>
        <begin position="547"/>
        <end position="563"/>
    </location>
</feature>
<gene>
    <name evidence="4" type="ORF">IDM48_10920</name>
</gene>
<dbReference type="PROSITE" id="PS51318">
    <property type="entry name" value="TAT"/>
    <property type="match status" value="1"/>
</dbReference>
<evidence type="ECO:0000256" key="3">
    <source>
        <dbReference type="SAM" id="SignalP"/>
    </source>
</evidence>
<feature type="region of interest" description="Disordered" evidence="1">
    <location>
        <begin position="30"/>
        <end position="154"/>
    </location>
</feature>
<evidence type="ECO:0000256" key="1">
    <source>
        <dbReference type="SAM" id="MobiDB-lite"/>
    </source>
</evidence>
<evidence type="ECO:0000313" key="5">
    <source>
        <dbReference type="Proteomes" id="UP000516421"/>
    </source>
</evidence>
<feature type="signal peptide" evidence="3">
    <location>
        <begin position="1"/>
        <end position="31"/>
    </location>
</feature>
<dbReference type="EMBL" id="CP061538">
    <property type="protein sequence ID" value="QNV39843.1"/>
    <property type="molecule type" value="Genomic_DNA"/>
</dbReference>